<gene>
    <name evidence="9" type="ORF">C7447_101306</name>
</gene>
<accession>A0A5S5DY59</accession>
<evidence type="ECO:0000256" key="3">
    <source>
        <dbReference type="ARBA" id="ARBA00022989"/>
    </source>
</evidence>
<dbReference type="EMBL" id="VNIA01000001">
    <property type="protein sequence ID" value="TYP99702.1"/>
    <property type="molecule type" value="Genomic_DNA"/>
</dbReference>
<evidence type="ECO:0000313" key="10">
    <source>
        <dbReference type="Proteomes" id="UP000323136"/>
    </source>
</evidence>
<evidence type="ECO:0000256" key="2">
    <source>
        <dbReference type="ARBA" id="ARBA00022692"/>
    </source>
</evidence>
<feature type="transmembrane region" description="Helical" evidence="7">
    <location>
        <begin position="157"/>
        <end position="183"/>
    </location>
</feature>
<proteinExistence type="predicted"/>
<dbReference type="GO" id="GO:0005506">
    <property type="term" value="F:iron ion binding"/>
    <property type="evidence" value="ECO:0007669"/>
    <property type="project" value="InterPro"/>
</dbReference>
<sequence>MFYLVVSLPYIFLEMDLINQINTYTYPIVIPLFIVLILIEIYLGWKDREQNHEVKDTITSIATGLVYFIISLLTKSIKLLLFLYIYNNFRLFSIDYSLWTSWVVLFFLDDFTFYWGHRFAHSVSLYWASHVVHHSSERFNFSTALRKTWTYDVTGHFLFWIWLAIIGFHPLHIFAVKTLNFIYQYWIHTEKIRKLPKPIEFIFNTPSHHRVHHGSDLKYLDKNHAGVLIIWDRLFGTFQSEEETPNYGLTSNIKSFNLFNVEFHEWKNLFSRIIKSGNFTNGLKYLFMPPGWSHDKISLTTKELREKMKKESI</sequence>
<evidence type="ECO:0000313" key="9">
    <source>
        <dbReference type="EMBL" id="TYP99702.1"/>
    </source>
</evidence>
<dbReference type="InterPro" id="IPR006694">
    <property type="entry name" value="Fatty_acid_hydroxylase"/>
</dbReference>
<dbReference type="GO" id="GO:0006643">
    <property type="term" value="P:membrane lipid metabolic process"/>
    <property type="evidence" value="ECO:0007669"/>
    <property type="project" value="TreeGrafter"/>
</dbReference>
<dbReference type="GO" id="GO:0012505">
    <property type="term" value="C:endomembrane system"/>
    <property type="evidence" value="ECO:0007669"/>
    <property type="project" value="UniProtKB-SubCell"/>
</dbReference>
<dbReference type="GO" id="GO:0008610">
    <property type="term" value="P:lipid biosynthetic process"/>
    <property type="evidence" value="ECO:0007669"/>
    <property type="project" value="InterPro"/>
</dbReference>
<keyword evidence="4" id="KW-0560">Oxidoreductase</keyword>
<evidence type="ECO:0000259" key="8">
    <source>
        <dbReference type="Pfam" id="PF04116"/>
    </source>
</evidence>
<feature type="transmembrane region" description="Helical" evidence="7">
    <location>
        <begin position="24"/>
        <end position="45"/>
    </location>
</feature>
<feature type="domain" description="Fatty acid hydroxylase" evidence="8">
    <location>
        <begin position="102"/>
        <end position="237"/>
    </location>
</feature>
<dbReference type="PANTHER" id="PTHR21624:SF1">
    <property type="entry name" value="ALKYLGLYCEROL MONOOXYGENASE"/>
    <property type="match status" value="1"/>
</dbReference>
<comment type="subcellular location">
    <subcellularLocation>
        <location evidence="1">Endomembrane system</location>
        <topology evidence="1">Multi-pass membrane protein</topology>
    </subcellularLocation>
</comment>
<protein>
    <submittedName>
        <fullName evidence="9">Sterol desaturase/sphingolipid hydroxylase (Fatty acid hydroxylase superfamily)</fullName>
    </submittedName>
</protein>
<dbReference type="InterPro" id="IPR051689">
    <property type="entry name" value="Sterol_desaturase/TMEM195"/>
</dbReference>
<dbReference type="AlphaFoldDB" id="A0A5S5DY59"/>
<evidence type="ECO:0000256" key="4">
    <source>
        <dbReference type="ARBA" id="ARBA00023002"/>
    </source>
</evidence>
<dbReference type="GO" id="GO:0050479">
    <property type="term" value="F:glyceryl-ether monooxygenase activity"/>
    <property type="evidence" value="ECO:0007669"/>
    <property type="project" value="TreeGrafter"/>
</dbReference>
<organism evidence="9 10">
    <name type="scientific">Tenacibaculum adriaticum</name>
    <dbReference type="NCBI Taxonomy" id="413713"/>
    <lineage>
        <taxon>Bacteria</taxon>
        <taxon>Pseudomonadati</taxon>
        <taxon>Bacteroidota</taxon>
        <taxon>Flavobacteriia</taxon>
        <taxon>Flavobacteriales</taxon>
        <taxon>Flavobacteriaceae</taxon>
        <taxon>Tenacibaculum</taxon>
    </lineage>
</organism>
<evidence type="ECO:0000256" key="1">
    <source>
        <dbReference type="ARBA" id="ARBA00004127"/>
    </source>
</evidence>
<evidence type="ECO:0000256" key="5">
    <source>
        <dbReference type="ARBA" id="ARBA00023098"/>
    </source>
</evidence>
<keyword evidence="3 7" id="KW-1133">Transmembrane helix</keyword>
<keyword evidence="10" id="KW-1185">Reference proteome</keyword>
<keyword evidence="6 7" id="KW-0472">Membrane</keyword>
<name>A0A5S5DY59_9FLAO</name>
<dbReference type="Proteomes" id="UP000323136">
    <property type="component" value="Unassembled WGS sequence"/>
</dbReference>
<reference evidence="9 10" key="1">
    <citation type="submission" date="2019-07" db="EMBL/GenBank/DDBJ databases">
        <title>Genomic Encyclopedia of Type Strains, Phase IV (KMG-IV): sequencing the most valuable type-strain genomes for metagenomic binning, comparative biology and taxonomic classification.</title>
        <authorList>
            <person name="Goeker M."/>
        </authorList>
    </citation>
    <scope>NUCLEOTIDE SEQUENCE [LARGE SCALE GENOMIC DNA]</scope>
    <source>
        <strain evidence="9 10">DSM 18961</strain>
    </source>
</reference>
<dbReference type="GO" id="GO:0016020">
    <property type="term" value="C:membrane"/>
    <property type="evidence" value="ECO:0007669"/>
    <property type="project" value="GOC"/>
</dbReference>
<dbReference type="PANTHER" id="PTHR21624">
    <property type="entry name" value="STEROL DESATURASE-RELATED PROTEIN"/>
    <property type="match status" value="1"/>
</dbReference>
<evidence type="ECO:0000256" key="7">
    <source>
        <dbReference type="SAM" id="Phobius"/>
    </source>
</evidence>
<keyword evidence="5" id="KW-0443">Lipid metabolism</keyword>
<keyword evidence="2 7" id="KW-0812">Transmembrane</keyword>
<comment type="caution">
    <text evidence="9">The sequence shown here is derived from an EMBL/GenBank/DDBJ whole genome shotgun (WGS) entry which is preliminary data.</text>
</comment>
<feature type="transmembrane region" description="Helical" evidence="7">
    <location>
        <begin position="65"/>
        <end position="86"/>
    </location>
</feature>
<evidence type="ECO:0000256" key="6">
    <source>
        <dbReference type="ARBA" id="ARBA00023136"/>
    </source>
</evidence>
<dbReference type="Pfam" id="PF04116">
    <property type="entry name" value="FA_hydroxylase"/>
    <property type="match status" value="1"/>
</dbReference>